<sequence>MTVRVGYDLAKTSPIESEQGNAAVKLRGRDRKTTFGGSGKELENFSGNSSVLHPCFLLSMRKSFDGRSRPQIFADFLLQKCWTISASSAAFPLENP</sequence>
<proteinExistence type="predicted"/>
<reference evidence="1 2" key="1">
    <citation type="submission" date="2018-08" db="EMBL/GenBank/DDBJ databases">
        <title>A genome reference for cultivated species of the human gut microbiota.</title>
        <authorList>
            <person name="Zou Y."/>
            <person name="Xue W."/>
            <person name="Luo G."/>
        </authorList>
    </citation>
    <scope>NUCLEOTIDE SEQUENCE [LARGE SCALE GENOMIC DNA]</scope>
    <source>
        <strain evidence="1 2">AF28-26</strain>
    </source>
</reference>
<organism evidence="1 2">
    <name type="scientific">[Clostridium] leptum</name>
    <dbReference type="NCBI Taxonomy" id="1535"/>
    <lineage>
        <taxon>Bacteria</taxon>
        <taxon>Bacillati</taxon>
        <taxon>Bacillota</taxon>
        <taxon>Clostridia</taxon>
        <taxon>Eubacteriales</taxon>
        <taxon>Oscillospiraceae</taxon>
        <taxon>Oscillospiraceae incertae sedis</taxon>
    </lineage>
</organism>
<gene>
    <name evidence="1" type="ORF">DWY99_03285</name>
</gene>
<protein>
    <submittedName>
        <fullName evidence="1">Uncharacterized protein</fullName>
    </submittedName>
</protein>
<dbReference type="AlphaFoldDB" id="A0A412B020"/>
<accession>A0A412B020</accession>
<comment type="caution">
    <text evidence="1">The sequence shown here is derived from an EMBL/GenBank/DDBJ whole genome shotgun (WGS) entry which is preliminary data.</text>
</comment>
<dbReference type="EMBL" id="QRTC01000007">
    <property type="protein sequence ID" value="RGQ43302.1"/>
    <property type="molecule type" value="Genomic_DNA"/>
</dbReference>
<name>A0A412B020_9FIRM</name>
<dbReference type="Proteomes" id="UP000284751">
    <property type="component" value="Unassembled WGS sequence"/>
</dbReference>
<evidence type="ECO:0000313" key="1">
    <source>
        <dbReference type="EMBL" id="RGQ43302.1"/>
    </source>
</evidence>
<evidence type="ECO:0000313" key="2">
    <source>
        <dbReference type="Proteomes" id="UP000284751"/>
    </source>
</evidence>